<dbReference type="Proteomes" id="UP000246073">
    <property type="component" value="Unassembled WGS sequence"/>
</dbReference>
<evidence type="ECO:0000313" key="1">
    <source>
        <dbReference type="EMBL" id="SPL63390.1"/>
    </source>
</evidence>
<name>A0A2P9HHY4_9HYPH</name>
<dbReference type="EMBL" id="OOFM01000004">
    <property type="protein sequence ID" value="SPL63390.1"/>
    <property type="molecule type" value="Genomic_DNA"/>
</dbReference>
<protein>
    <submittedName>
        <fullName evidence="1">Uncharacterized protein</fullName>
    </submittedName>
</protein>
<reference evidence="2" key="1">
    <citation type="submission" date="2017-12" db="EMBL/GenBank/DDBJ databases">
        <authorList>
            <person name="Diaz M."/>
        </authorList>
    </citation>
    <scope>NUCLEOTIDE SEQUENCE [LARGE SCALE GENOMIC DNA]</scope>
    <source>
        <strain evidence="2">FI11154</strain>
    </source>
</reference>
<sequence>MNNTTTIANAGATSSKPVSLGDIRDLMKTMECRMRLRRRIRQRGYQLPT</sequence>
<proteinExistence type="predicted"/>
<accession>A0A2P9HHY4</accession>
<dbReference type="AlphaFoldDB" id="A0A2P9HHY4"/>
<gene>
    <name evidence="1" type="ORF">OHAE_3322</name>
</gene>
<evidence type="ECO:0000313" key="2">
    <source>
        <dbReference type="Proteomes" id="UP000246073"/>
    </source>
</evidence>
<organism evidence="1 2">
    <name type="scientific">Ochrobactrum soli</name>
    <dbReference type="NCBI Taxonomy" id="2448455"/>
    <lineage>
        <taxon>Bacteria</taxon>
        <taxon>Pseudomonadati</taxon>
        <taxon>Pseudomonadota</taxon>
        <taxon>Alphaproteobacteria</taxon>
        <taxon>Hyphomicrobiales</taxon>
        <taxon>Brucellaceae</taxon>
        <taxon>Brucella/Ochrobactrum group</taxon>
        <taxon>Ochrobactrum</taxon>
    </lineage>
</organism>